<dbReference type="GO" id="GO:0006508">
    <property type="term" value="P:proteolysis"/>
    <property type="evidence" value="ECO:0007669"/>
    <property type="project" value="UniProtKB-KW"/>
</dbReference>
<evidence type="ECO:0000259" key="9">
    <source>
        <dbReference type="Pfam" id="PF00675"/>
    </source>
</evidence>
<dbReference type="VEuPathDB" id="MicrosporidiaDB:NEQG_00909"/>
<dbReference type="FunCoup" id="I3EIP3">
    <property type="interactions" value="141"/>
</dbReference>
<dbReference type="InterPro" id="IPR054734">
    <property type="entry name" value="PqqF-like_C_4"/>
</dbReference>
<dbReference type="PROSITE" id="PS00143">
    <property type="entry name" value="INSULINASE"/>
    <property type="match status" value="1"/>
</dbReference>
<evidence type="ECO:0000256" key="6">
    <source>
        <dbReference type="ARBA" id="ARBA00022833"/>
    </source>
</evidence>
<dbReference type="Pfam" id="PF22456">
    <property type="entry name" value="PqqF-like_C_4"/>
    <property type="match status" value="1"/>
</dbReference>
<evidence type="ECO:0000259" key="10">
    <source>
        <dbReference type="Pfam" id="PF05193"/>
    </source>
</evidence>
<reference evidence="13" key="1">
    <citation type="submission" date="2011-01" db="EMBL/GenBank/DDBJ databases">
        <title>The Genome Sequence of Nematocida parisii strain ERTm3.</title>
        <authorList>
            <consortium name="The Broad Institute Genome Sequencing Platform"/>
            <consortium name="The Broad Institute Genome Sequencing Center for Infectious Disease"/>
            <person name="Cuomo C."/>
            <person name="Troemel E."/>
            <person name="Young S.K."/>
            <person name="Zeng Q."/>
            <person name="Gargeya S."/>
            <person name="Fitzgerald M."/>
            <person name="Haas B."/>
            <person name="Abouelleil A."/>
            <person name="Alvarado L."/>
            <person name="Arachchi H.M."/>
            <person name="Berlin A."/>
            <person name="Chapman S.B."/>
            <person name="Gearin G."/>
            <person name="Goldberg J."/>
            <person name="Griggs A."/>
            <person name="Gujja S."/>
            <person name="Hansen M."/>
            <person name="Heiman D."/>
            <person name="Howarth C."/>
            <person name="Larimer J."/>
            <person name="Lui A."/>
            <person name="MacDonald P.J.P."/>
            <person name="McCowen C."/>
            <person name="Montmayeur A."/>
            <person name="Murphy C."/>
            <person name="Neiman D."/>
            <person name="Pearson M."/>
            <person name="Priest M."/>
            <person name="Roberts A."/>
            <person name="Saif S."/>
            <person name="Shea T."/>
            <person name="Sisk P."/>
            <person name="Stolte C."/>
            <person name="Sykes S."/>
            <person name="Wortman J."/>
            <person name="Nusbaum C."/>
            <person name="Birren B."/>
        </authorList>
    </citation>
    <scope>NUCLEOTIDE SEQUENCE</scope>
    <source>
        <strain evidence="13">ERTm3</strain>
    </source>
</reference>
<dbReference type="OrthoDB" id="952271at2759"/>
<dbReference type="Pfam" id="PF16187">
    <property type="entry name" value="Peptidase_M16_M"/>
    <property type="match status" value="1"/>
</dbReference>
<dbReference type="Pfam" id="PF00675">
    <property type="entry name" value="Peptidase_M16"/>
    <property type="match status" value="1"/>
</dbReference>
<evidence type="ECO:0000256" key="5">
    <source>
        <dbReference type="ARBA" id="ARBA00022801"/>
    </source>
</evidence>
<dbReference type="STRING" id="935791.I3EIP3"/>
<dbReference type="GO" id="GO:0004222">
    <property type="term" value="F:metalloendopeptidase activity"/>
    <property type="evidence" value="ECO:0007669"/>
    <property type="project" value="InterPro"/>
</dbReference>
<evidence type="ECO:0000259" key="11">
    <source>
        <dbReference type="Pfam" id="PF16187"/>
    </source>
</evidence>
<gene>
    <name evidence="13" type="ORF">NEQG_00909</name>
</gene>
<protein>
    <recommendedName>
        <fullName evidence="15">Insulysin</fullName>
    </recommendedName>
</protein>
<dbReference type="SUPFAM" id="SSF63411">
    <property type="entry name" value="LuxS/MPP-like metallohydrolase"/>
    <property type="match status" value="3"/>
</dbReference>
<dbReference type="PANTHER" id="PTHR43690">
    <property type="entry name" value="NARDILYSIN"/>
    <property type="match status" value="1"/>
</dbReference>
<dbReference type="Pfam" id="PF05193">
    <property type="entry name" value="Peptidase_M16_C"/>
    <property type="match status" value="1"/>
</dbReference>
<evidence type="ECO:0000313" key="14">
    <source>
        <dbReference type="Proteomes" id="UP000002872"/>
    </source>
</evidence>
<dbReference type="InterPro" id="IPR032632">
    <property type="entry name" value="Peptidase_M16_M"/>
</dbReference>
<evidence type="ECO:0000313" key="13">
    <source>
        <dbReference type="EMBL" id="EIJ89090.1"/>
    </source>
</evidence>
<comment type="similarity">
    <text evidence="2 8">Belongs to the peptidase M16 family.</text>
</comment>
<feature type="domain" description="Coenzyme PQQ synthesis protein F-like C-terminal lobe" evidence="12">
    <location>
        <begin position="763"/>
        <end position="859"/>
    </location>
</feature>
<keyword evidence="14" id="KW-1185">Reference proteome</keyword>
<keyword evidence="7" id="KW-0482">Metalloprotease</keyword>
<dbReference type="HOGENOM" id="CLU_004639_1_1_1"/>
<feature type="domain" description="Peptidase M16 N-terminal" evidence="9">
    <location>
        <begin position="21"/>
        <end position="152"/>
    </location>
</feature>
<dbReference type="GO" id="GO:0046872">
    <property type="term" value="F:metal ion binding"/>
    <property type="evidence" value="ECO:0007669"/>
    <property type="project" value="UniProtKB-KW"/>
</dbReference>
<dbReference type="OMA" id="INQVMEH"/>
<dbReference type="InParanoid" id="I3EIP3"/>
<evidence type="ECO:0000256" key="4">
    <source>
        <dbReference type="ARBA" id="ARBA00022723"/>
    </source>
</evidence>
<evidence type="ECO:0000256" key="1">
    <source>
        <dbReference type="ARBA" id="ARBA00001947"/>
    </source>
</evidence>
<comment type="cofactor">
    <cofactor evidence="1">
        <name>Zn(2+)</name>
        <dbReference type="ChEBI" id="CHEBI:29105"/>
    </cofactor>
</comment>
<keyword evidence="5" id="KW-0378">Hydrolase</keyword>
<dbReference type="Gene3D" id="3.30.830.10">
    <property type="entry name" value="Metalloenzyme, LuxS/M16 peptidase-like"/>
    <property type="match status" value="4"/>
</dbReference>
<dbReference type="InterPro" id="IPR007863">
    <property type="entry name" value="Peptidase_M16_C"/>
</dbReference>
<proteinExistence type="inferred from homology"/>
<sequence>MLVGKGDRYIYRPITLPNGIRVLLSHDPAADKAAVAMSVKVGSYSDPIEHMGMAHFLEHMLFMGTEEYPDENAYMEYIHMNGGNSNANTADEVTNYFYDIDPVRLRKSMEMFSGFFKSPLIREDALTRELQAVNSEYSVNILAEIWRRYHLFTLIAKKDSPTGKFNIGSSETLASTTREDLMNFWKCFYRPERMCLAVHGSEPLDVLEKWVNECFSDIKPYEAEYSWSDKMYLPPICQKKGDLDYRVFNEEVENKVILYRPAVNLNTEHCTMTISIVLPESITNYRNKTCVYIDELLNGTGHSGLVGTLLKEGIATKMTACLDETSINTTIQIVIELVDDNRSQISVIRDLVHHYLEMIKTNATSELYNVFKTISEKEFDANESIEPLELVEHATKTMQFYPTEEFLRHEHIWDGFNKEEFDQIIGIMLDKSKWVIMYQAKNVHDPENIIVDKFYGINYLIDVIPEENVQLLSELKSKIEWSFNVPEEKDLSEARKDSVSVSLGCIPKNIPEYPDEAAAIMCKDICQQGCSGYLVHNPKYRKNAEIKLILETDEHLADEKTYAAAIGYFRAFVKIFNEKYKFGMMASIVTLGTCESVYGFGVKFNGTPVIIEDLVERFFNEYTARDTQLFSLAKESALSCFLHEARQSPYKSTVAGISYLAGYPKFDVYKLMQAAKELLPDDLVVISKAQVKVLGVGNITEKEFEHIIARIGKYITFAPHEFSFTPKEEKLLLPTVDLQNIAVTIVHRVVLDSLLQSIATGVLLAQIFSEKFFDELRTKEEYGYIVFMSYKICMKKVYVHFTVQSTRTLDNVTARIEEFIGLVESRLAAISDDEYTTHKNSAILAIKEEAINLEDYSQELFRYWQDMGFNLENKEIISKEIQKISKENITEYSKNMSNRIIIQATKP</sequence>
<dbReference type="AlphaFoldDB" id="I3EIP3"/>
<keyword evidence="6" id="KW-0862">Zinc</keyword>
<evidence type="ECO:0000256" key="8">
    <source>
        <dbReference type="RuleBase" id="RU004447"/>
    </source>
</evidence>
<dbReference type="InterPro" id="IPR011765">
    <property type="entry name" value="Pept_M16_N"/>
</dbReference>
<evidence type="ECO:0000256" key="7">
    <source>
        <dbReference type="ARBA" id="ARBA00023049"/>
    </source>
</evidence>
<dbReference type="EMBL" id="GL870877">
    <property type="protein sequence ID" value="EIJ89090.1"/>
    <property type="molecule type" value="Genomic_DNA"/>
</dbReference>
<feature type="domain" description="Peptidase M16 C-terminal" evidence="10">
    <location>
        <begin position="177"/>
        <end position="366"/>
    </location>
</feature>
<name>I3EIP3_NEMP3</name>
<dbReference type="PANTHER" id="PTHR43690:SF18">
    <property type="entry name" value="INSULIN-DEGRADING ENZYME-RELATED"/>
    <property type="match status" value="1"/>
</dbReference>
<dbReference type="FunFam" id="3.30.830.10:FF:000012">
    <property type="entry name" value="Protease 3"/>
    <property type="match status" value="1"/>
</dbReference>
<evidence type="ECO:0000256" key="3">
    <source>
        <dbReference type="ARBA" id="ARBA00022670"/>
    </source>
</evidence>
<dbReference type="Proteomes" id="UP000002872">
    <property type="component" value="Unassembled WGS sequence"/>
</dbReference>
<organism evidence="13 14">
    <name type="scientific">Nematocida parisii (strain ERTm3)</name>
    <name type="common">Nematode killer fungus</name>
    <dbReference type="NCBI Taxonomy" id="935791"/>
    <lineage>
        <taxon>Eukaryota</taxon>
        <taxon>Fungi</taxon>
        <taxon>Fungi incertae sedis</taxon>
        <taxon>Microsporidia</taxon>
        <taxon>Nematocida</taxon>
    </lineage>
</organism>
<keyword evidence="4" id="KW-0479">Metal-binding</keyword>
<dbReference type="GO" id="GO:0005737">
    <property type="term" value="C:cytoplasm"/>
    <property type="evidence" value="ECO:0007669"/>
    <property type="project" value="UniProtKB-ARBA"/>
</dbReference>
<dbReference type="InterPro" id="IPR001431">
    <property type="entry name" value="Pept_M16_Zn_BS"/>
</dbReference>
<dbReference type="InterPro" id="IPR050626">
    <property type="entry name" value="Peptidase_M16"/>
</dbReference>
<evidence type="ECO:0008006" key="15">
    <source>
        <dbReference type="Google" id="ProtNLM"/>
    </source>
</evidence>
<feature type="domain" description="Peptidase M16 middle/third" evidence="11">
    <location>
        <begin position="379"/>
        <end position="487"/>
    </location>
</feature>
<dbReference type="InterPro" id="IPR011249">
    <property type="entry name" value="Metalloenz_LuxS/M16"/>
</dbReference>
<evidence type="ECO:0000256" key="2">
    <source>
        <dbReference type="ARBA" id="ARBA00007261"/>
    </source>
</evidence>
<evidence type="ECO:0000259" key="12">
    <source>
        <dbReference type="Pfam" id="PF22456"/>
    </source>
</evidence>
<accession>I3EIP3</accession>
<keyword evidence="3" id="KW-0645">Protease</keyword>